<evidence type="ECO:0000313" key="2">
    <source>
        <dbReference type="EMBL" id="OAB36513.1"/>
    </source>
</evidence>
<protein>
    <recommendedName>
        <fullName evidence="1">PepSY domain-containing protein</fullName>
    </recommendedName>
</protein>
<dbReference type="STRING" id="494026.PGLA_20865"/>
<dbReference type="EMBL" id="LVJH01000056">
    <property type="protein sequence ID" value="OAB36513.1"/>
    <property type="molecule type" value="Genomic_DNA"/>
</dbReference>
<comment type="caution">
    <text evidence="2">The sequence shown here is derived from an EMBL/GenBank/DDBJ whole genome shotgun (WGS) entry which is preliminary data.</text>
</comment>
<dbReference type="AlphaFoldDB" id="A0A162LZF8"/>
<feature type="domain" description="PepSY" evidence="1">
    <location>
        <begin position="114"/>
        <end position="171"/>
    </location>
</feature>
<name>A0A162LZF8_9BACL</name>
<dbReference type="InterPro" id="IPR025711">
    <property type="entry name" value="PepSY"/>
</dbReference>
<dbReference type="Gene3D" id="3.10.450.40">
    <property type="match status" value="1"/>
</dbReference>
<evidence type="ECO:0000313" key="3">
    <source>
        <dbReference type="Proteomes" id="UP000076967"/>
    </source>
</evidence>
<keyword evidence="3" id="KW-1185">Reference proteome</keyword>
<dbReference type="Proteomes" id="UP000076967">
    <property type="component" value="Unassembled WGS sequence"/>
</dbReference>
<evidence type="ECO:0000259" key="1">
    <source>
        <dbReference type="Pfam" id="PF03413"/>
    </source>
</evidence>
<sequence length="187" mass="20367">MSVVVLILLGLATIGIVWKPWASSPVLLSEEEVVRGVLVQYPGEVVSTLLENDAYVIQVQRVKGLYELRADTDKGAITSIKRLEVVVPDAILPDVVEPTKNHTIDTDKGSTALITGDEAIALSLKQVPGTVQEMEFRGKDESGYYLVEIDTDDGREAVVQVNGISGVIMSVTWDDNDSHDNEDSQDD</sequence>
<dbReference type="Pfam" id="PF03413">
    <property type="entry name" value="PepSY"/>
    <property type="match status" value="1"/>
</dbReference>
<accession>A0A162LZF8</accession>
<organism evidence="2 3">
    <name type="scientific">Paenibacillus glacialis</name>
    <dbReference type="NCBI Taxonomy" id="494026"/>
    <lineage>
        <taxon>Bacteria</taxon>
        <taxon>Bacillati</taxon>
        <taxon>Bacillota</taxon>
        <taxon>Bacilli</taxon>
        <taxon>Bacillales</taxon>
        <taxon>Paenibacillaceae</taxon>
        <taxon>Paenibacillus</taxon>
    </lineage>
</organism>
<gene>
    <name evidence="2" type="ORF">PGLA_20865</name>
</gene>
<proteinExistence type="predicted"/>
<reference evidence="2 3" key="1">
    <citation type="submission" date="2016-03" db="EMBL/GenBank/DDBJ databases">
        <title>Draft genome sequence of Paenibacillus glacialis DSM 22343.</title>
        <authorList>
            <person name="Shin S.-K."/>
            <person name="Yi H."/>
        </authorList>
    </citation>
    <scope>NUCLEOTIDE SEQUENCE [LARGE SCALE GENOMIC DNA]</scope>
    <source>
        <strain evidence="2 3">DSM 22343</strain>
    </source>
</reference>